<gene>
    <name evidence="2" type="ORF">MtrunA17_Chr2g0277701</name>
</gene>
<dbReference type="EMBL" id="PSQE01000002">
    <property type="protein sequence ID" value="RHN71515.1"/>
    <property type="molecule type" value="Genomic_DNA"/>
</dbReference>
<evidence type="ECO:0000313" key="3">
    <source>
        <dbReference type="Proteomes" id="UP000265566"/>
    </source>
</evidence>
<accession>A0A396J4U7</accession>
<sequence length="51" mass="5493">MNMDSSSSSLDSQNPGYEASNGHGVSDGHVTELRSLNCSLFFFFFFVVAGV</sequence>
<evidence type="ECO:0000313" key="2">
    <source>
        <dbReference type="EMBL" id="RHN71515.1"/>
    </source>
</evidence>
<feature type="region of interest" description="Disordered" evidence="1">
    <location>
        <begin position="1"/>
        <end position="23"/>
    </location>
</feature>
<feature type="compositionally biased region" description="Low complexity" evidence="1">
    <location>
        <begin position="1"/>
        <end position="12"/>
    </location>
</feature>
<proteinExistence type="predicted"/>
<protein>
    <submittedName>
        <fullName evidence="2">Uncharacterized protein</fullName>
    </submittedName>
</protein>
<dbReference type="Gramene" id="rna7124">
    <property type="protein sequence ID" value="RHN71515.1"/>
    <property type="gene ID" value="gene7124"/>
</dbReference>
<reference evidence="3" key="1">
    <citation type="journal article" date="2018" name="Nat. Plants">
        <title>Whole-genome landscape of Medicago truncatula symbiotic genes.</title>
        <authorList>
            <person name="Pecrix Y."/>
            <person name="Staton S.E."/>
            <person name="Sallet E."/>
            <person name="Lelandais-Briere C."/>
            <person name="Moreau S."/>
            <person name="Carrere S."/>
            <person name="Blein T."/>
            <person name="Jardinaud M.F."/>
            <person name="Latrasse D."/>
            <person name="Zouine M."/>
            <person name="Zahm M."/>
            <person name="Kreplak J."/>
            <person name="Mayjonade B."/>
            <person name="Satge C."/>
            <person name="Perez M."/>
            <person name="Cauet S."/>
            <person name="Marande W."/>
            <person name="Chantry-Darmon C."/>
            <person name="Lopez-Roques C."/>
            <person name="Bouchez O."/>
            <person name="Berard A."/>
            <person name="Debelle F."/>
            <person name="Munos S."/>
            <person name="Bendahmane A."/>
            <person name="Berges H."/>
            <person name="Niebel A."/>
            <person name="Buitink J."/>
            <person name="Frugier F."/>
            <person name="Benhamed M."/>
            <person name="Crespi M."/>
            <person name="Gouzy J."/>
            <person name="Gamas P."/>
        </authorList>
    </citation>
    <scope>NUCLEOTIDE SEQUENCE [LARGE SCALE GENOMIC DNA]</scope>
    <source>
        <strain evidence="3">cv. Jemalong A17</strain>
    </source>
</reference>
<name>A0A396J4U7_MEDTR</name>
<organism evidence="2 3">
    <name type="scientific">Medicago truncatula</name>
    <name type="common">Barrel medic</name>
    <name type="synonym">Medicago tribuloides</name>
    <dbReference type="NCBI Taxonomy" id="3880"/>
    <lineage>
        <taxon>Eukaryota</taxon>
        <taxon>Viridiplantae</taxon>
        <taxon>Streptophyta</taxon>
        <taxon>Embryophyta</taxon>
        <taxon>Tracheophyta</taxon>
        <taxon>Spermatophyta</taxon>
        <taxon>Magnoliopsida</taxon>
        <taxon>eudicotyledons</taxon>
        <taxon>Gunneridae</taxon>
        <taxon>Pentapetalae</taxon>
        <taxon>rosids</taxon>
        <taxon>fabids</taxon>
        <taxon>Fabales</taxon>
        <taxon>Fabaceae</taxon>
        <taxon>Papilionoideae</taxon>
        <taxon>50 kb inversion clade</taxon>
        <taxon>NPAAA clade</taxon>
        <taxon>Hologalegina</taxon>
        <taxon>IRL clade</taxon>
        <taxon>Trifolieae</taxon>
        <taxon>Medicago</taxon>
    </lineage>
</organism>
<dbReference type="Proteomes" id="UP000265566">
    <property type="component" value="Chromosome 2"/>
</dbReference>
<dbReference type="AlphaFoldDB" id="A0A396J4U7"/>
<comment type="caution">
    <text evidence="2">The sequence shown here is derived from an EMBL/GenBank/DDBJ whole genome shotgun (WGS) entry which is preliminary data.</text>
</comment>
<evidence type="ECO:0000256" key="1">
    <source>
        <dbReference type="SAM" id="MobiDB-lite"/>
    </source>
</evidence>